<evidence type="ECO:0000256" key="4">
    <source>
        <dbReference type="ARBA" id="ARBA00023125"/>
    </source>
</evidence>
<evidence type="ECO:0000256" key="5">
    <source>
        <dbReference type="ARBA" id="ARBA00023163"/>
    </source>
</evidence>
<dbReference type="GO" id="GO:0005634">
    <property type="term" value="C:nucleus"/>
    <property type="evidence" value="ECO:0007669"/>
    <property type="project" value="UniProtKB-SubCell"/>
</dbReference>
<dbReference type="InterPro" id="IPR015351">
    <property type="entry name" value="RBP-J/Cbf11/Cbf12_DNA-bd"/>
</dbReference>
<evidence type="ECO:0000259" key="8">
    <source>
        <dbReference type="SMART" id="SM01267"/>
    </source>
</evidence>
<dbReference type="Gene3D" id="2.60.40.1450">
    <property type="entry name" value="LAG1, DNA binding domain"/>
    <property type="match status" value="1"/>
</dbReference>
<dbReference type="OrthoDB" id="5600360at2759"/>
<dbReference type="InterPro" id="IPR014756">
    <property type="entry name" value="Ig_E-set"/>
</dbReference>
<dbReference type="InterPro" id="IPR038007">
    <property type="entry name" value="RBP-Jkappa_IPT"/>
</dbReference>
<comment type="subcellular location">
    <subcellularLocation>
        <location evidence="1">Nucleus</location>
    </subcellularLocation>
</comment>
<dbReference type="FunFam" id="2.60.40.1450:FF:000001">
    <property type="entry name" value="Recombining binding protein suppressor of hairless"/>
    <property type="match status" value="1"/>
</dbReference>
<feature type="domain" description="RBP-J/Cbf11/Cbf12 DNA binding" evidence="8">
    <location>
        <begin position="105"/>
        <end position="259"/>
    </location>
</feature>
<dbReference type="KEGG" id="aqu:100641920"/>
<dbReference type="SUPFAM" id="SSF49417">
    <property type="entry name" value="p53-like transcription factors"/>
    <property type="match status" value="1"/>
</dbReference>
<dbReference type="InterPro" id="IPR037095">
    <property type="entry name" value="RBP-J/Cbf11_DNA-bd_sf"/>
</dbReference>
<feature type="compositionally biased region" description="Basic and acidic residues" evidence="7">
    <location>
        <begin position="143"/>
        <end position="152"/>
    </location>
</feature>
<dbReference type="InterPro" id="IPR015350">
    <property type="entry name" value="Beta-trefoil_DNA-bd_dom"/>
</dbReference>
<dbReference type="EnsemblMetazoa" id="XM_011411937.2">
    <property type="protein sequence ID" value="XP_011410239.2"/>
    <property type="gene ID" value="LOC100641920"/>
</dbReference>
<dbReference type="AlphaFoldDB" id="A0A1X7VH77"/>
<evidence type="ECO:0000259" key="9">
    <source>
        <dbReference type="SMART" id="SM01268"/>
    </source>
</evidence>
<evidence type="ECO:0000313" key="10">
    <source>
        <dbReference type="EnsemblMetazoa" id="Aqu2.1.39660_001"/>
    </source>
</evidence>
<keyword evidence="11" id="KW-1185">Reference proteome</keyword>
<comment type="similarity">
    <text evidence="2">Belongs to the Su(H) family.</text>
</comment>
<protein>
    <submittedName>
        <fullName evidence="10">Uncharacterized protein</fullName>
    </submittedName>
</protein>
<evidence type="ECO:0000256" key="6">
    <source>
        <dbReference type="ARBA" id="ARBA00023242"/>
    </source>
</evidence>
<dbReference type="Pfam" id="PF20144">
    <property type="entry name" value="TIG_SUH"/>
    <property type="match status" value="1"/>
</dbReference>
<evidence type="ECO:0000256" key="7">
    <source>
        <dbReference type="SAM" id="MobiDB-lite"/>
    </source>
</evidence>
<accession>A0A1X7VH77</accession>
<dbReference type="SMART" id="SM01267">
    <property type="entry name" value="LAG1_DNAbind"/>
    <property type="match status" value="1"/>
</dbReference>
<name>A0A1X7VH77_AMPQE</name>
<dbReference type="Gene3D" id="2.60.40.10">
    <property type="entry name" value="Immunoglobulins"/>
    <property type="match status" value="1"/>
</dbReference>
<evidence type="ECO:0000256" key="3">
    <source>
        <dbReference type="ARBA" id="ARBA00023015"/>
    </source>
</evidence>
<evidence type="ECO:0000313" key="11">
    <source>
        <dbReference type="Proteomes" id="UP000007879"/>
    </source>
</evidence>
<dbReference type="EnsemblMetazoa" id="Aqu2.1.39660_001">
    <property type="protein sequence ID" value="Aqu2.1.39660_001"/>
    <property type="gene ID" value="Aqu2.1.39660"/>
</dbReference>
<dbReference type="SMART" id="SM01268">
    <property type="entry name" value="BTD"/>
    <property type="match status" value="1"/>
</dbReference>
<dbReference type="InterPro" id="IPR036358">
    <property type="entry name" value="BTD_sf"/>
</dbReference>
<dbReference type="InterPro" id="IPR013783">
    <property type="entry name" value="Ig-like_fold"/>
</dbReference>
<feature type="compositionally biased region" description="Low complexity" evidence="7">
    <location>
        <begin position="53"/>
        <end position="69"/>
    </location>
</feature>
<sequence length="670" mass="74164">MMSLVPAVYSSNGALLPIPQMTTVTSGGYIGVDGHGLQLIGQPLVTAPSQQIHLLQQQQHPSSSSSPSSNDKISNQPLSEKYELKLNKLTREAMRQYLKDREDCTVVVLHAKVAQKSYGNEKRFFCPPPSLYLMGKGWKSRKKENEKKKAEGQRNGSTSSTSSSSQANSSSVGVDAFDKPCCFVGIGNHDQEMQHLSLEEKNFCIAKTLYISDSDKRKHFQLQCKVYLGDGRDLGTFLSQRIKVISKPSKKKQSLKNPELCIPSGSSVALFNRLRSQTVSTRYLHVEGNNFHASSQQWGSFSIHLVDEDAAESEEFTVQEGYIKYGSTVKLVCSTSGMALPRLVIRKVDKQTVLLDADDPVSQLHKVAFYMKDTERMYLCLSQDRIIQFQATQCPGEPHREMINDGASWTIISTDKAEYTFSEGMGPVTAPVTPIPIAKDIRLIGGDDLQMLEIQGEGFTPDLRVWFADVEAETMYRCAECLMAVVPPIDQFQKDSKKDDSIKVPLLIVRIDGIIYNTHMKFQYISSDVPLPPILEPRHIPALPPPLMDHMNMIPNHTPYSIGGPNCTTSSLTLLQRPHLLSTDPTSSHLGVQPGFIHHSPYSNGGGAEMQLHSVNHYTPHHPAVPPSPSLSHHPLHSLGTYNGPGLFNSLQANKMTPPILTHTPILTAE</sequence>
<feature type="region of interest" description="Disordered" evidence="7">
    <location>
        <begin position="53"/>
        <end position="79"/>
    </location>
</feature>
<gene>
    <name evidence="10" type="primary">100641920</name>
</gene>
<evidence type="ECO:0000256" key="1">
    <source>
        <dbReference type="ARBA" id="ARBA00004123"/>
    </source>
</evidence>
<dbReference type="GO" id="GO:0001228">
    <property type="term" value="F:DNA-binding transcription activator activity, RNA polymerase II-specific"/>
    <property type="evidence" value="ECO:0007669"/>
    <property type="project" value="InterPro"/>
</dbReference>
<dbReference type="GO" id="GO:0000978">
    <property type="term" value="F:RNA polymerase II cis-regulatory region sequence-specific DNA binding"/>
    <property type="evidence" value="ECO:0007669"/>
    <property type="project" value="InterPro"/>
</dbReference>
<feature type="region of interest" description="Disordered" evidence="7">
    <location>
        <begin position="137"/>
        <end position="171"/>
    </location>
</feature>
<keyword evidence="6" id="KW-0539">Nucleus</keyword>
<dbReference type="InterPro" id="IPR008967">
    <property type="entry name" value="p53-like_TF_DNA-bd_sf"/>
</dbReference>
<dbReference type="SUPFAM" id="SSF81296">
    <property type="entry name" value="E set domains"/>
    <property type="match status" value="1"/>
</dbReference>
<dbReference type="Pfam" id="PF09270">
    <property type="entry name" value="BTD"/>
    <property type="match status" value="1"/>
</dbReference>
<feature type="domain" description="Beta-trefoil DNA-binding" evidence="9">
    <location>
        <begin position="260"/>
        <end position="409"/>
    </location>
</feature>
<keyword evidence="4" id="KW-0238">DNA-binding</keyword>
<proteinExistence type="inferred from homology"/>
<organism evidence="10">
    <name type="scientific">Amphimedon queenslandica</name>
    <name type="common">Sponge</name>
    <dbReference type="NCBI Taxonomy" id="400682"/>
    <lineage>
        <taxon>Eukaryota</taxon>
        <taxon>Metazoa</taxon>
        <taxon>Porifera</taxon>
        <taxon>Demospongiae</taxon>
        <taxon>Heteroscleromorpha</taxon>
        <taxon>Haplosclerida</taxon>
        <taxon>Niphatidae</taxon>
        <taxon>Amphimedon</taxon>
    </lineage>
</organism>
<dbReference type="STRING" id="400682.A0A1X7VH77"/>
<reference evidence="11" key="1">
    <citation type="journal article" date="2010" name="Nature">
        <title>The Amphimedon queenslandica genome and the evolution of animal complexity.</title>
        <authorList>
            <person name="Srivastava M."/>
            <person name="Simakov O."/>
            <person name="Chapman J."/>
            <person name="Fahey B."/>
            <person name="Gauthier M.E."/>
            <person name="Mitros T."/>
            <person name="Richards G.S."/>
            <person name="Conaco C."/>
            <person name="Dacre M."/>
            <person name="Hellsten U."/>
            <person name="Larroux C."/>
            <person name="Putnam N.H."/>
            <person name="Stanke M."/>
            <person name="Adamska M."/>
            <person name="Darling A."/>
            <person name="Degnan S.M."/>
            <person name="Oakley T.H."/>
            <person name="Plachetzki D.C."/>
            <person name="Zhai Y."/>
            <person name="Adamski M."/>
            <person name="Calcino A."/>
            <person name="Cummins S.F."/>
            <person name="Goodstein D.M."/>
            <person name="Harris C."/>
            <person name="Jackson D.J."/>
            <person name="Leys S.P."/>
            <person name="Shu S."/>
            <person name="Woodcroft B.J."/>
            <person name="Vervoort M."/>
            <person name="Kosik K.S."/>
            <person name="Manning G."/>
            <person name="Degnan B.M."/>
            <person name="Rokhsar D.S."/>
        </authorList>
    </citation>
    <scope>NUCLEOTIDE SEQUENCE [LARGE SCALE GENOMIC DNA]</scope>
</reference>
<dbReference type="FunFam" id="2.80.10.50:FF:000003">
    <property type="entry name" value="recombining binding protein suppressor of hairless"/>
    <property type="match status" value="1"/>
</dbReference>
<keyword evidence="5" id="KW-0804">Transcription</keyword>
<dbReference type="InterPro" id="IPR040159">
    <property type="entry name" value="CLS_fam"/>
</dbReference>
<dbReference type="eggNOG" id="KOG3743">
    <property type="taxonomic scope" value="Eukaryota"/>
</dbReference>
<keyword evidence="3" id="KW-0805">Transcription regulation</keyword>
<dbReference type="Gene3D" id="2.80.10.50">
    <property type="match status" value="1"/>
</dbReference>
<dbReference type="Proteomes" id="UP000007879">
    <property type="component" value="Unassembled WGS sequence"/>
</dbReference>
<dbReference type="PANTHER" id="PTHR10665">
    <property type="entry name" value="RECOMBINING BINDING PROTEIN SUPPRESSOR OF HAIRLESS"/>
    <property type="match status" value="1"/>
</dbReference>
<dbReference type="InParanoid" id="A0A1X7VH77"/>
<reference evidence="10" key="2">
    <citation type="submission" date="2017-05" db="UniProtKB">
        <authorList>
            <consortium name="EnsemblMetazoa"/>
        </authorList>
    </citation>
    <scope>IDENTIFICATION</scope>
</reference>
<evidence type="ECO:0000256" key="2">
    <source>
        <dbReference type="ARBA" id="ARBA00009704"/>
    </source>
</evidence>
<feature type="compositionally biased region" description="Low complexity" evidence="7">
    <location>
        <begin position="157"/>
        <end position="171"/>
    </location>
</feature>
<dbReference type="SUPFAM" id="SSF110217">
    <property type="entry name" value="DNA-binding protein LAG-1 (CSL)"/>
    <property type="match status" value="1"/>
</dbReference>
<dbReference type="Pfam" id="PF09271">
    <property type="entry name" value="LAG1-DNAbind"/>
    <property type="match status" value="1"/>
</dbReference>